<evidence type="ECO:0000313" key="3">
    <source>
        <dbReference type="Proteomes" id="UP000481583"/>
    </source>
</evidence>
<keyword evidence="3" id="KW-1185">Reference proteome</keyword>
<dbReference type="RefSeq" id="WP_165243783.1">
    <property type="nucleotide sequence ID" value="NZ_JAAKZV010000261.1"/>
</dbReference>
<gene>
    <name evidence="2" type="ORF">G5C51_35240</name>
</gene>
<feature type="compositionally biased region" description="Basic and acidic residues" evidence="1">
    <location>
        <begin position="27"/>
        <end position="37"/>
    </location>
</feature>
<organism evidence="2 3">
    <name type="scientific">Streptomyces coryli</name>
    <dbReference type="NCBI Taxonomy" id="1128680"/>
    <lineage>
        <taxon>Bacteria</taxon>
        <taxon>Bacillati</taxon>
        <taxon>Actinomycetota</taxon>
        <taxon>Actinomycetes</taxon>
        <taxon>Kitasatosporales</taxon>
        <taxon>Streptomycetaceae</taxon>
        <taxon>Streptomyces</taxon>
    </lineage>
</organism>
<feature type="region of interest" description="Disordered" evidence="1">
    <location>
        <begin position="1"/>
        <end position="54"/>
    </location>
</feature>
<sequence length="212" mass="22853">MAAVAALSLTACGSDDREPGKPAGRAEGTEDSKKAPESPKAAETPASPVKGVDLGLPKEMKLAFDFPLTGDKGKDAALRDAEDFVRSIYKGVAEQSADDPAHHMYAREDGLLYARDQIARRVDKGQTATGLRRHYRAETKESSNGTGFEVSFCLDESAFFTKDAKTGKVFKLKPSIEDYSRYRVVMTEVPKLPGAFQASKVDVEQGVASCKG</sequence>
<proteinExistence type="predicted"/>
<evidence type="ECO:0000313" key="2">
    <source>
        <dbReference type="EMBL" id="NGN69130.1"/>
    </source>
</evidence>
<dbReference type="EMBL" id="JAAKZV010000261">
    <property type="protein sequence ID" value="NGN69130.1"/>
    <property type="molecule type" value="Genomic_DNA"/>
</dbReference>
<dbReference type="Proteomes" id="UP000481583">
    <property type="component" value="Unassembled WGS sequence"/>
</dbReference>
<name>A0A6G4UBN8_9ACTN</name>
<dbReference type="AlphaFoldDB" id="A0A6G4UBN8"/>
<comment type="caution">
    <text evidence="2">The sequence shown here is derived from an EMBL/GenBank/DDBJ whole genome shotgun (WGS) entry which is preliminary data.</text>
</comment>
<evidence type="ECO:0000256" key="1">
    <source>
        <dbReference type="SAM" id="MobiDB-lite"/>
    </source>
</evidence>
<reference evidence="2 3" key="1">
    <citation type="submission" date="2020-02" db="EMBL/GenBank/DDBJ databases">
        <title>Whole-genome analyses of novel actinobacteria.</title>
        <authorList>
            <person name="Sahin N."/>
        </authorList>
    </citation>
    <scope>NUCLEOTIDE SEQUENCE [LARGE SCALE GENOMIC DNA]</scope>
    <source>
        <strain evidence="2 3">A7024</strain>
    </source>
</reference>
<protein>
    <submittedName>
        <fullName evidence="2">Uncharacterized protein</fullName>
    </submittedName>
</protein>
<accession>A0A6G4UBN8</accession>